<keyword evidence="13" id="KW-1185">Reference proteome</keyword>
<organism evidence="12 13">
    <name type="scientific">Ewingella americana (strain ATCC 33852 / DSM 4580 / CCUG 14506 / JCM 5911 / LMG 7869 / NCTC 12157 / CDC 1468-78)</name>
    <dbReference type="NCBI Taxonomy" id="910964"/>
    <lineage>
        <taxon>Bacteria</taxon>
        <taxon>Pseudomonadati</taxon>
        <taxon>Pseudomonadota</taxon>
        <taxon>Gammaproteobacteria</taxon>
        <taxon>Enterobacterales</taxon>
        <taxon>Yersiniaceae</taxon>
        <taxon>Ewingella</taxon>
    </lineage>
</organism>
<dbReference type="SUPFAM" id="SSF50465">
    <property type="entry name" value="EF-Tu/eEF-1alpha/eIF2-gamma C-terminal domain"/>
    <property type="match status" value="1"/>
</dbReference>
<dbReference type="CDD" id="cd04095">
    <property type="entry name" value="CysN_NoDQ_III"/>
    <property type="match status" value="1"/>
</dbReference>
<comment type="caution">
    <text evidence="12">The sequence shown here is derived from an EMBL/GenBank/DDBJ whole genome shotgun (WGS) entry which is preliminary data.</text>
</comment>
<dbReference type="HAMAP" id="MF_00062">
    <property type="entry name" value="Sulf_adenylyltr_sub1"/>
    <property type="match status" value="1"/>
</dbReference>
<dbReference type="InterPro" id="IPR054696">
    <property type="entry name" value="GTP-eEF1A_C"/>
</dbReference>
<dbReference type="GO" id="GO:0004781">
    <property type="term" value="F:sulfate adenylyltransferase (ATP) activity"/>
    <property type="evidence" value="ECO:0007669"/>
    <property type="project" value="UniProtKB-UniRule"/>
</dbReference>
<dbReference type="Pfam" id="PF03144">
    <property type="entry name" value="GTP_EFTU_D2"/>
    <property type="match status" value="1"/>
</dbReference>
<dbReference type="FunFam" id="3.40.50.300:FF:000119">
    <property type="entry name" value="Sulfate adenylyltransferase subunit 1"/>
    <property type="match status" value="1"/>
</dbReference>
<dbReference type="InterPro" id="IPR009001">
    <property type="entry name" value="Transl_elong_EF1A/Init_IF2_C"/>
</dbReference>
<dbReference type="Pfam" id="PF00009">
    <property type="entry name" value="GTP_EFTU"/>
    <property type="match status" value="1"/>
</dbReference>
<dbReference type="PANTHER" id="PTHR23115">
    <property type="entry name" value="TRANSLATION FACTOR"/>
    <property type="match status" value="1"/>
</dbReference>
<dbReference type="InterPro" id="IPR031157">
    <property type="entry name" value="G_TR_CS"/>
</dbReference>
<keyword evidence="4 10" id="KW-0547">Nucleotide-binding</keyword>
<feature type="binding site" evidence="10">
    <location>
        <begin position="168"/>
        <end position="171"/>
    </location>
    <ligand>
        <name>GTP</name>
        <dbReference type="ChEBI" id="CHEBI:37565"/>
    </ligand>
</feature>
<dbReference type="InterPro" id="IPR000795">
    <property type="entry name" value="T_Tr_GTP-bd_dom"/>
</dbReference>
<evidence type="ECO:0000256" key="7">
    <source>
        <dbReference type="ARBA" id="ARBA00055271"/>
    </source>
</evidence>
<evidence type="ECO:0000313" key="12">
    <source>
        <dbReference type="EMBL" id="KFC85405.1"/>
    </source>
</evidence>
<dbReference type="PRINTS" id="PR00315">
    <property type="entry name" value="ELONGATNFCT"/>
</dbReference>
<dbReference type="InterPro" id="IPR050100">
    <property type="entry name" value="TRAFAC_GTPase_members"/>
</dbReference>
<dbReference type="FunFam" id="2.40.30.10:FF:000027">
    <property type="entry name" value="Sulfate adenylyltransferase subunit 1"/>
    <property type="match status" value="1"/>
</dbReference>
<evidence type="ECO:0000313" key="13">
    <source>
        <dbReference type="Proteomes" id="UP000028640"/>
    </source>
</evidence>
<dbReference type="InterPro" id="IPR004161">
    <property type="entry name" value="EFTu-like_2"/>
</dbReference>
<dbReference type="eggNOG" id="COG2895">
    <property type="taxonomic scope" value="Bacteria"/>
</dbReference>
<comment type="subunit">
    <text evidence="9">Heterodimer composed of CysD, the smaller subunit, and CysNC.</text>
</comment>
<gene>
    <name evidence="10 12" type="primary">cysN</name>
    <name evidence="12" type="ORF">GEAM_0370</name>
</gene>
<reference evidence="12 13" key="1">
    <citation type="submission" date="2014-05" db="EMBL/GenBank/DDBJ databases">
        <title>ATOL: Assembling a taxonomically balanced genome-scale reconstruction of the evolutionary history of the Enterobacteriaceae.</title>
        <authorList>
            <person name="Plunkett G.III."/>
            <person name="Neeno-Eckwall E.C."/>
            <person name="Glasner J.D."/>
            <person name="Perna N.T."/>
        </authorList>
    </citation>
    <scope>NUCLEOTIDE SEQUENCE [LARGE SCALE GENOMIC DNA]</scope>
    <source>
        <strain evidence="12 13">ATCC 33852</strain>
    </source>
</reference>
<dbReference type="CDD" id="cd04166">
    <property type="entry name" value="CysN_ATPS"/>
    <property type="match status" value="1"/>
</dbReference>
<dbReference type="NCBIfam" id="TIGR00231">
    <property type="entry name" value="small_GTP"/>
    <property type="match status" value="1"/>
</dbReference>
<proteinExistence type="inferred from homology"/>
<dbReference type="GO" id="GO:0070814">
    <property type="term" value="P:hydrogen sulfide biosynthetic process"/>
    <property type="evidence" value="ECO:0007669"/>
    <property type="project" value="UniProtKB-UniRule"/>
</dbReference>
<dbReference type="GO" id="GO:0097216">
    <property type="term" value="F:guanosine tetraphosphate binding"/>
    <property type="evidence" value="ECO:0007669"/>
    <property type="project" value="UniProtKB-ARBA"/>
</dbReference>
<dbReference type="NCBIfam" id="TIGR02034">
    <property type="entry name" value="CysN"/>
    <property type="match status" value="1"/>
</dbReference>
<evidence type="ECO:0000256" key="9">
    <source>
        <dbReference type="ARBA" id="ARBA00062688"/>
    </source>
</evidence>
<comment type="pathway">
    <text evidence="1 10">Sulfur metabolism; hydrogen sulfide biosynthesis; sulfite from sulfate: step 1/3.</text>
</comment>
<dbReference type="Gene3D" id="3.40.50.300">
    <property type="entry name" value="P-loop containing nucleotide triphosphate hydrolases"/>
    <property type="match status" value="1"/>
</dbReference>
<dbReference type="Pfam" id="PF22594">
    <property type="entry name" value="GTP-eEF1A_C"/>
    <property type="match status" value="1"/>
</dbReference>
<evidence type="ECO:0000256" key="8">
    <source>
        <dbReference type="ARBA" id="ARBA00061263"/>
    </source>
</evidence>
<dbReference type="Gene3D" id="2.40.30.10">
    <property type="entry name" value="Translation factors"/>
    <property type="match status" value="2"/>
</dbReference>
<dbReference type="InterPro" id="IPR005225">
    <property type="entry name" value="Small_GTP-bd"/>
</dbReference>
<dbReference type="STRING" id="910964.GEAM_0370"/>
<dbReference type="CDD" id="cd03695">
    <property type="entry name" value="CysN_NodQ_II"/>
    <property type="match status" value="1"/>
</dbReference>
<evidence type="ECO:0000256" key="1">
    <source>
        <dbReference type="ARBA" id="ARBA00005048"/>
    </source>
</evidence>
<feature type="binding site" evidence="10">
    <location>
        <begin position="34"/>
        <end position="41"/>
    </location>
    <ligand>
        <name>GTP</name>
        <dbReference type="ChEBI" id="CHEBI:37565"/>
    </ligand>
</feature>
<evidence type="ECO:0000256" key="5">
    <source>
        <dbReference type="ARBA" id="ARBA00022840"/>
    </source>
</evidence>
<dbReference type="FunFam" id="2.40.30.10:FF:000031">
    <property type="entry name" value="Sulfate adenylyltransferase subunit 1"/>
    <property type="match status" value="1"/>
</dbReference>
<feature type="domain" description="Tr-type G" evidence="11">
    <location>
        <begin position="25"/>
        <end position="240"/>
    </location>
</feature>
<feature type="binding site" evidence="10">
    <location>
        <begin position="113"/>
        <end position="117"/>
    </location>
    <ligand>
        <name>GTP</name>
        <dbReference type="ChEBI" id="CHEBI:37565"/>
    </ligand>
</feature>
<comment type="function">
    <text evidence="7 10">With CysD forms the ATP sulfurylase (ATPS) that catalyzes the adenylation of sulfate producing adenosine 5'-phosphosulfate (APS) and diphosphate, the first enzymatic step in sulfur assimilation pathway. APS synthesis involves the formation of a high-energy phosphoric-sulfuric acid anhydride bond driven by GTP hydrolysis by CysN coupled to ATP hydrolysis by CysD.</text>
</comment>
<dbReference type="EMBL" id="JMPJ01000018">
    <property type="protein sequence ID" value="KFC85405.1"/>
    <property type="molecule type" value="Genomic_DNA"/>
</dbReference>
<dbReference type="InterPro" id="IPR044138">
    <property type="entry name" value="CysN_II"/>
</dbReference>
<dbReference type="UniPathway" id="UPA00140">
    <property type="reaction ID" value="UER00204"/>
</dbReference>
<protein>
    <recommendedName>
        <fullName evidence="10">Sulfate adenylyltransferase subunit 1</fullName>
        <ecNumber evidence="10">2.7.7.4</ecNumber>
    </recommendedName>
    <alternativeName>
        <fullName evidence="10">ATP-sulfurylase large subunit</fullName>
    </alternativeName>
    <alternativeName>
        <fullName evidence="10">Sulfate adenylate transferase</fullName>
        <shortName evidence="10">SAT</shortName>
    </alternativeName>
</protein>
<dbReference type="EC" id="2.7.7.4" evidence="10"/>
<dbReference type="InterPro" id="IPR011779">
    <property type="entry name" value="SO4_adenylTrfase_lsu"/>
</dbReference>
<evidence type="ECO:0000259" key="11">
    <source>
        <dbReference type="PROSITE" id="PS51722"/>
    </source>
</evidence>
<evidence type="ECO:0000256" key="10">
    <source>
        <dbReference type="HAMAP-Rule" id="MF_00062"/>
    </source>
</evidence>
<evidence type="ECO:0000256" key="2">
    <source>
        <dbReference type="ARBA" id="ARBA00022679"/>
    </source>
</evidence>
<evidence type="ECO:0000256" key="4">
    <source>
        <dbReference type="ARBA" id="ARBA00022741"/>
    </source>
</evidence>
<evidence type="ECO:0000256" key="6">
    <source>
        <dbReference type="ARBA" id="ARBA00023134"/>
    </source>
</evidence>
<dbReference type="PROSITE" id="PS51722">
    <property type="entry name" value="G_TR_2"/>
    <property type="match status" value="1"/>
</dbReference>
<dbReference type="InterPro" id="IPR044139">
    <property type="entry name" value="CysN_NoDQ_III"/>
</dbReference>
<name>A0A085GNW0_EWIA3</name>
<evidence type="ECO:0000256" key="3">
    <source>
        <dbReference type="ARBA" id="ARBA00022695"/>
    </source>
</evidence>
<dbReference type="Proteomes" id="UP000028640">
    <property type="component" value="Unassembled WGS sequence"/>
</dbReference>
<dbReference type="GO" id="GO:0000103">
    <property type="term" value="P:sulfate assimilation"/>
    <property type="evidence" value="ECO:0007669"/>
    <property type="project" value="UniProtKB-UniRule"/>
</dbReference>
<keyword evidence="2 10" id="KW-0808">Transferase</keyword>
<dbReference type="InterPro" id="IPR027417">
    <property type="entry name" value="P-loop_NTPase"/>
</dbReference>
<dbReference type="InterPro" id="IPR041757">
    <property type="entry name" value="CysN_GTP-bd"/>
</dbReference>
<sequence length="475" mass="52853">MNNAIAQQIEEQGGVEAYLHAQQHKSLLRFLTCGSVDDGKSTLIGRLLHDTRQIYEDQLSSLHNDSKRHGTQGEKLDLALLVDGLQAEREQGITIDVAYRYFSTEKRKFIIADTPGHEQYTRNMATGASTCDLAILLIDARKGVLDQTRRHSFIATLLGIRHLVVAVNKMDLVDYSESVFEEFKANYLDFAQQLPTDLDIKFVPLSALEGDNVATPSEKMSWYTGPTLLDVLETVNIINIREQQPMRFPVQYVNRPNLDFRGYAGTLASGSVRVGQKVKVLPSGVESTVARIVTFDGDLQEAWAGEAITLVLADERDISRGDLLVDADETVKAVQNAKVDIVWMAEQPLSVGQSYDIKIGGKKARARVENIEYQVEINSLTQRVVESLPLNGIGLVELTFDEPLVLDNYQNNAVTGGMIFIDRLTNVTVGAGLVREAVESVYQEQDSYSAFELELNSLVRRHFPHWGARDLLGGK</sequence>
<keyword evidence="5 10" id="KW-0067">ATP-binding</keyword>
<accession>A0A085GNW0</accession>
<keyword evidence="3 10" id="KW-0548">Nucleotidyltransferase</keyword>
<dbReference type="GO" id="GO:0005524">
    <property type="term" value="F:ATP binding"/>
    <property type="evidence" value="ECO:0007669"/>
    <property type="project" value="UniProtKB-KW"/>
</dbReference>
<dbReference type="GO" id="GO:0003924">
    <property type="term" value="F:GTPase activity"/>
    <property type="evidence" value="ECO:0007669"/>
    <property type="project" value="InterPro"/>
</dbReference>
<dbReference type="SUPFAM" id="SSF52540">
    <property type="entry name" value="P-loop containing nucleoside triphosphate hydrolases"/>
    <property type="match status" value="1"/>
</dbReference>
<keyword evidence="6 10" id="KW-0342">GTP-binding</keyword>
<dbReference type="NCBIfam" id="NF003478">
    <property type="entry name" value="PRK05124.1"/>
    <property type="match status" value="1"/>
</dbReference>
<dbReference type="PROSITE" id="PS00301">
    <property type="entry name" value="G_TR_1"/>
    <property type="match status" value="1"/>
</dbReference>
<comment type="catalytic activity">
    <reaction evidence="10">
        <text>sulfate + ATP + H(+) = adenosine 5'-phosphosulfate + diphosphate</text>
        <dbReference type="Rhea" id="RHEA:18133"/>
        <dbReference type="ChEBI" id="CHEBI:15378"/>
        <dbReference type="ChEBI" id="CHEBI:16189"/>
        <dbReference type="ChEBI" id="CHEBI:30616"/>
        <dbReference type="ChEBI" id="CHEBI:33019"/>
        <dbReference type="ChEBI" id="CHEBI:58243"/>
        <dbReference type="EC" id="2.7.7.4"/>
    </reaction>
</comment>
<comment type="similarity">
    <text evidence="8 10">Belongs to the TRAFAC class translation factor GTPase superfamily. Classic translation factor GTPase family. CysN/NodQ subfamily.</text>
</comment>
<dbReference type="GO" id="GO:0005525">
    <property type="term" value="F:GTP binding"/>
    <property type="evidence" value="ECO:0007669"/>
    <property type="project" value="UniProtKB-UniRule"/>
</dbReference>
<dbReference type="AlphaFoldDB" id="A0A085GNW0"/>
<dbReference type="OrthoDB" id="9804504at2"/>
<dbReference type="InterPro" id="IPR009000">
    <property type="entry name" value="Transl_B-barrel_sf"/>
</dbReference>
<dbReference type="SUPFAM" id="SSF50447">
    <property type="entry name" value="Translation proteins"/>
    <property type="match status" value="1"/>
</dbReference>